<dbReference type="SMART" id="SM00327">
    <property type="entry name" value="VWA"/>
    <property type="match status" value="1"/>
</dbReference>
<evidence type="ECO:0000259" key="1">
    <source>
        <dbReference type="PROSITE" id="PS50234"/>
    </source>
</evidence>
<organism evidence="2 3">
    <name type="scientific">Thermocrispum agreste</name>
    <dbReference type="NCBI Taxonomy" id="37925"/>
    <lineage>
        <taxon>Bacteria</taxon>
        <taxon>Bacillati</taxon>
        <taxon>Actinomycetota</taxon>
        <taxon>Actinomycetes</taxon>
        <taxon>Pseudonocardiales</taxon>
        <taxon>Pseudonocardiaceae</taxon>
        <taxon>Thermocrispum</taxon>
    </lineage>
</organism>
<evidence type="ECO:0000313" key="3">
    <source>
        <dbReference type="Proteomes" id="UP000249324"/>
    </source>
</evidence>
<accession>A0ABD6FG50</accession>
<evidence type="ECO:0000313" key="2">
    <source>
        <dbReference type="EMBL" id="MFO7192210.1"/>
    </source>
</evidence>
<dbReference type="Gene3D" id="3.40.50.410">
    <property type="entry name" value="von Willebrand factor, type A domain"/>
    <property type="match status" value="1"/>
</dbReference>
<dbReference type="Gene3D" id="2.60.40.3670">
    <property type="match status" value="1"/>
</dbReference>
<dbReference type="InterPro" id="IPR036465">
    <property type="entry name" value="vWFA_dom_sf"/>
</dbReference>
<feature type="domain" description="VWFA" evidence="1">
    <location>
        <begin position="43"/>
        <end position="228"/>
    </location>
</feature>
<dbReference type="InterPro" id="IPR002035">
    <property type="entry name" value="VWF_A"/>
</dbReference>
<gene>
    <name evidence="2" type="ORF">DIU77_008205</name>
</gene>
<dbReference type="Gene3D" id="1.20.120.1690">
    <property type="match status" value="1"/>
</dbReference>
<protein>
    <submittedName>
        <fullName evidence="2">VWA domain-containing protein</fullName>
    </submittedName>
</protein>
<proteinExistence type="predicted"/>
<reference evidence="2 3" key="1">
    <citation type="journal article" date="2021" name="BMC Genomics">
        <title>Genome-resolved metagenome and metatranscriptome analyses of thermophilic composting reveal key bacterial players and their metabolic interactions.</title>
        <authorList>
            <person name="Braga L.P.P."/>
            <person name="Pereira R.V."/>
            <person name="Martins L.F."/>
            <person name="Moura L.M.S."/>
            <person name="Sanchez F.B."/>
            <person name="Patane J.S.L."/>
            <person name="da Silva A.M."/>
            <person name="Setubal J.C."/>
        </authorList>
    </citation>
    <scope>NUCLEOTIDE SEQUENCE [LARGE SCALE GENOMIC DNA]</scope>
    <source>
        <strain evidence="2">ZC4RG45</strain>
    </source>
</reference>
<dbReference type="Pfam" id="PF18571">
    <property type="entry name" value="VWA_3_C"/>
    <property type="match status" value="1"/>
</dbReference>
<dbReference type="EMBL" id="QGUI02000080">
    <property type="protein sequence ID" value="MFO7192210.1"/>
    <property type="molecule type" value="Genomic_DNA"/>
</dbReference>
<dbReference type="CDD" id="cd00198">
    <property type="entry name" value="vWFA"/>
    <property type="match status" value="1"/>
</dbReference>
<dbReference type="Proteomes" id="UP000249324">
    <property type="component" value="Unassembled WGS sequence"/>
</dbReference>
<sequence length="434" mass="46015">MTSYPEFQLEVAQNQYLAPGATQVDAILTVTAEAPEETATTAAEIVIVDCSASMYRPSKLNAAKQATMTAIDGIRDGVEFAVIAGNESARVVYPPQREPTRLAVADERTKAEARHAVAGLETSGGTAMGRWLWLADQLFATSDAEIRHAILLTDGRNDSQAPKELNATLDDIAGNFVCDCRGVGTDWEVAELRQIAHALLGSVDIVAEPADLAADFAAMTEAAMSKAVADVGLRLWTPQGARIEFVKQVEPTLDDLTEMGARIDAQSIEYPTGAWGSETRSYHVKLRVPPAGVGDKMLACRAQLVASGPKGSDVVLGKARVLAVWTDDATLSTAIDPTVAHYTGQAELADAIHAGLAARRAGDVETATQKLGRAVALATQSGHEDAVNLLAGVVEVEDAVQGTVRLKSRVSAIDEMTLDTRSTVTKRVSRRTGL</sequence>
<dbReference type="Pfam" id="PF13768">
    <property type="entry name" value="VWA_3"/>
    <property type="match status" value="1"/>
</dbReference>
<dbReference type="InterPro" id="IPR041176">
    <property type="entry name" value="VWA_3_C"/>
</dbReference>
<dbReference type="SUPFAM" id="SSF53300">
    <property type="entry name" value="vWA-like"/>
    <property type="match status" value="1"/>
</dbReference>
<dbReference type="AlphaFoldDB" id="A0ABD6FG50"/>
<name>A0ABD6FG50_9PSEU</name>
<comment type="caution">
    <text evidence="2">The sequence shown here is derived from an EMBL/GenBank/DDBJ whole genome shotgun (WGS) entry which is preliminary data.</text>
</comment>
<dbReference type="PROSITE" id="PS50234">
    <property type="entry name" value="VWFA"/>
    <property type="match status" value="1"/>
</dbReference>